<gene>
    <name evidence="1" type="ORF">TELCIR_17307</name>
</gene>
<dbReference type="Proteomes" id="UP000230423">
    <property type="component" value="Unassembled WGS sequence"/>
</dbReference>
<dbReference type="AlphaFoldDB" id="A0A2G9TTF7"/>
<reference evidence="1 2" key="1">
    <citation type="submission" date="2015-09" db="EMBL/GenBank/DDBJ databases">
        <title>Draft genome of the parasitic nematode Teladorsagia circumcincta isolate WARC Sus (inbred).</title>
        <authorList>
            <person name="Mitreva M."/>
        </authorList>
    </citation>
    <scope>NUCLEOTIDE SEQUENCE [LARGE SCALE GENOMIC DNA]</scope>
    <source>
        <strain evidence="1 2">S</strain>
    </source>
</reference>
<name>A0A2G9TTF7_TELCI</name>
<evidence type="ECO:0000313" key="1">
    <source>
        <dbReference type="EMBL" id="PIO61178.1"/>
    </source>
</evidence>
<evidence type="ECO:0000313" key="2">
    <source>
        <dbReference type="Proteomes" id="UP000230423"/>
    </source>
</evidence>
<proteinExistence type="predicted"/>
<protein>
    <submittedName>
        <fullName evidence="1">Uncharacterized protein</fullName>
    </submittedName>
</protein>
<dbReference type="EMBL" id="KZ354080">
    <property type="protein sequence ID" value="PIO61178.1"/>
    <property type="molecule type" value="Genomic_DNA"/>
</dbReference>
<accession>A0A2G9TTF7</accession>
<organism evidence="1 2">
    <name type="scientific">Teladorsagia circumcincta</name>
    <name type="common">Brown stomach worm</name>
    <name type="synonym">Ostertagia circumcincta</name>
    <dbReference type="NCBI Taxonomy" id="45464"/>
    <lineage>
        <taxon>Eukaryota</taxon>
        <taxon>Metazoa</taxon>
        <taxon>Ecdysozoa</taxon>
        <taxon>Nematoda</taxon>
        <taxon>Chromadorea</taxon>
        <taxon>Rhabditida</taxon>
        <taxon>Rhabditina</taxon>
        <taxon>Rhabditomorpha</taxon>
        <taxon>Strongyloidea</taxon>
        <taxon>Trichostrongylidae</taxon>
        <taxon>Teladorsagia</taxon>
    </lineage>
</organism>
<keyword evidence="2" id="KW-1185">Reference proteome</keyword>
<sequence>MILLCCIRCIVAETCSCSEWAIWKKAMNLRCKICSLLVNCSSLNIRLFLSMHIMG</sequence>